<dbReference type="Pfam" id="PF00096">
    <property type="entry name" value="zf-C2H2"/>
    <property type="match status" value="8"/>
</dbReference>
<dbReference type="FunFam" id="3.30.160.60:FF:000100">
    <property type="entry name" value="Zinc finger 45-like"/>
    <property type="match status" value="1"/>
</dbReference>
<dbReference type="GO" id="GO:0045892">
    <property type="term" value="P:negative regulation of DNA-templated transcription"/>
    <property type="evidence" value="ECO:0007669"/>
    <property type="project" value="UniProtKB-ARBA"/>
</dbReference>
<dbReference type="GO" id="GO:0003677">
    <property type="term" value="F:DNA binding"/>
    <property type="evidence" value="ECO:0007669"/>
    <property type="project" value="UniProtKB-KW"/>
</dbReference>
<feature type="transmembrane region" description="Helical" evidence="12">
    <location>
        <begin position="1196"/>
        <end position="1220"/>
    </location>
</feature>
<keyword evidence="9" id="KW-0539">Nucleus</keyword>
<name>C3XYB0_BRAFL</name>
<dbReference type="InterPro" id="IPR000620">
    <property type="entry name" value="EamA_dom"/>
</dbReference>
<dbReference type="Gene3D" id="2.170.270.10">
    <property type="entry name" value="SET domain"/>
    <property type="match status" value="1"/>
</dbReference>
<feature type="domain" description="C2H2-type" evidence="13">
    <location>
        <begin position="185"/>
        <end position="212"/>
    </location>
</feature>
<feature type="compositionally biased region" description="Polar residues" evidence="11">
    <location>
        <begin position="475"/>
        <end position="484"/>
    </location>
</feature>
<evidence type="ECO:0000313" key="14">
    <source>
        <dbReference type="EMBL" id="EEN66795.1"/>
    </source>
</evidence>
<feature type="transmembrane region" description="Helical" evidence="12">
    <location>
        <begin position="1427"/>
        <end position="1451"/>
    </location>
</feature>
<evidence type="ECO:0000256" key="12">
    <source>
        <dbReference type="SAM" id="Phobius"/>
    </source>
</evidence>
<dbReference type="eggNOG" id="KOG1721">
    <property type="taxonomic scope" value="Eukaryota"/>
</dbReference>
<dbReference type="GO" id="GO:0005634">
    <property type="term" value="C:nucleus"/>
    <property type="evidence" value="ECO:0007669"/>
    <property type="project" value="UniProtKB-SubCell"/>
</dbReference>
<sequence length="1482" mass="164833">MKTGGFSQGYSSSSVIEMIYQIVDEFGKVKFIVDASEPGTGNWMKYIRSARNYNEQNMVALQINDQMYYKVVKDVEMGEELMVYMKDAMYPDGTMPPNFEEEKRFRCGECDDLFKSKVALRRHQKYACNNSLAIFNSINEDFKSRQTEELTSQLFECTDCDRIFPNMPSLERHVMTGHGSETREFKCDQCPKSFNWKSNLIRHQMSHDEQKRFPCENCDKVFTDPSNLQRHIRSQHVGARSHACPECGKTFATSSGLKQHQHIHSSIKPFTCEVCLKSYTQFSNLCRHKRMHADCRQQIKCRDCGQLFSTMASLNKHRRFCEGRNNFGISMPAMYRAASQSQSGTPLPPSSRMPLRNMPPASLMDYFGTGGLHPPTTVPQPASLSSVQSVPLSQTAAASLLSSRMQPPAVSYPSNTALRSHHPSSASTVSARSTFFPPTSTFSRPPFLNAVSMGPQKALLSSPMAHLLAQPPASAGSTKDTSTGQEEDMSRAKSGANTKERANDLSEGSDVSDVSTPTGSDLETSGGSELDSESEGDGADKKSSMHKEARMAKHQKNDPSVKEEPEDESAFLKPNDQSAAIPTSGADTIKAIASIADKYFGNDGEEMRSIRVQHQEGKPAGAYPTVAEAEKPFDLSVKKSERMAAQATSSGEDQPLDLSTHPRKGDVDQARNMAESRKSHAFGSLMATTYTSSQRGNPRLTYARPSPLAMDPIYRVEKRKFTDRIYSGIQEKYMRHANYPFSASEHLIQNGAAYEMGNRGGGMMPVSEFPPMASQLADPVVRGKGKDRYTCRYCGKLFPRSANLTRHLRTHTGEQPYRCKYCDRSFSISSNLQRHVRNIHNKEKPFKCPQCERCFGQQTNLDRHLRKHEQEDQDAASGKSPTSAEDLAELADKDESYFEQIQNFIESPTITPRKENAEGNGNLEKKFSPSNGHVAEQMAAGSPPALINGNKQSPPPDNTPCEEDDMMVDKEAETHKVNGHPKHAEEEEKKTAGVNGQHGPLGKLLNGDPLDYKPISETTMDDISVDVVDYYGGVMGDAESDGDRSNRQRRSKTQAYSMMLSLSDEEEMAMDDKHRGPRLRSMRRSLRVGDYSVWKALTNTRKGSRDCQSSSNPQNNQQTEEALRRNQDVSGTRLDRVPVVSGSHDVGNRIHQHAHNQASGMFIGEFSCLVVFKIWVLYHRCAKKSVDVGNQKFNPLVFLAPALCDMTGTSLMYIGLTLTYASSFQMLRGAVIIFTGLLSVAFLGRKLDWHHWCGIFFVLIGLILVGVSDFIFKTPETGVSTNGVITGDLLILMAQVIAAIQMVVEEKFVSGQNIPPMQGVGWEGFFGFTVLTTLLFPFYFIKVGPPFGANPRGVFEDALDGLWQISNNRNIALGVFGTIISIAFFNFAGLSVTKEMSATTRMVLDSVRTLVIWVFSLAVGWEDFQYLQAIGFVILLSGTAVYNDMLFVPLLRRYGILGPAHQVSLDEKRPLIQDNDVEPNYP</sequence>
<evidence type="ECO:0000256" key="2">
    <source>
        <dbReference type="ARBA" id="ARBA00022723"/>
    </source>
</evidence>
<evidence type="ECO:0000256" key="9">
    <source>
        <dbReference type="ARBA" id="ARBA00023242"/>
    </source>
</evidence>
<dbReference type="Pfam" id="PF21549">
    <property type="entry name" value="PRDM2_PR"/>
    <property type="match status" value="1"/>
</dbReference>
<feature type="domain" description="C2H2-type" evidence="13">
    <location>
        <begin position="242"/>
        <end position="269"/>
    </location>
</feature>
<gene>
    <name evidence="14" type="ORF">BRAFLDRAFT_126318</name>
</gene>
<dbReference type="InterPro" id="IPR013087">
    <property type="entry name" value="Znf_C2H2_type"/>
</dbReference>
<dbReference type="GO" id="GO:0016020">
    <property type="term" value="C:membrane"/>
    <property type="evidence" value="ECO:0007669"/>
    <property type="project" value="InterPro"/>
</dbReference>
<keyword evidence="3" id="KW-0677">Repeat</keyword>
<dbReference type="InterPro" id="IPR001214">
    <property type="entry name" value="SET_dom"/>
</dbReference>
<feature type="domain" description="C2H2-type" evidence="13">
    <location>
        <begin position="817"/>
        <end position="845"/>
    </location>
</feature>
<evidence type="ECO:0000256" key="11">
    <source>
        <dbReference type="SAM" id="MobiDB-lite"/>
    </source>
</evidence>
<keyword evidence="5" id="KW-0862">Zinc</keyword>
<feature type="compositionally biased region" description="Polar residues" evidence="11">
    <location>
        <begin position="412"/>
        <end position="431"/>
    </location>
</feature>
<dbReference type="GO" id="GO:0008270">
    <property type="term" value="F:zinc ion binding"/>
    <property type="evidence" value="ECO:0007669"/>
    <property type="project" value="UniProtKB-KW"/>
</dbReference>
<dbReference type="eggNOG" id="KOG3912">
    <property type="taxonomic scope" value="Eukaryota"/>
</dbReference>
<feature type="region of interest" description="Disordered" evidence="11">
    <location>
        <begin position="1060"/>
        <end position="1082"/>
    </location>
</feature>
<feature type="domain" description="C2H2-type" evidence="13">
    <location>
        <begin position="299"/>
        <end position="326"/>
    </location>
</feature>
<evidence type="ECO:0000256" key="7">
    <source>
        <dbReference type="ARBA" id="ARBA00023125"/>
    </source>
</evidence>
<dbReference type="EMBL" id="GG666473">
    <property type="protein sequence ID" value="EEN66795.1"/>
    <property type="molecule type" value="Genomic_DNA"/>
</dbReference>
<feature type="region of interest" description="Disordered" evidence="11">
    <location>
        <begin position="406"/>
        <end position="432"/>
    </location>
</feature>
<feature type="transmembrane region" description="Helical" evidence="12">
    <location>
        <begin position="1284"/>
        <end position="1304"/>
    </location>
</feature>
<dbReference type="PROSITE" id="PS50157">
    <property type="entry name" value="ZINC_FINGER_C2H2_2"/>
    <property type="match status" value="10"/>
</dbReference>
<evidence type="ECO:0000256" key="10">
    <source>
        <dbReference type="PROSITE-ProRule" id="PRU00042"/>
    </source>
</evidence>
<feature type="compositionally biased region" description="Basic and acidic residues" evidence="11">
    <location>
        <begin position="538"/>
        <end position="563"/>
    </location>
</feature>
<dbReference type="InParanoid" id="C3XYB0"/>
<keyword evidence="6" id="KW-0805">Transcription regulation</keyword>
<feature type="transmembrane region" description="Helical" evidence="12">
    <location>
        <begin position="1371"/>
        <end position="1390"/>
    </location>
</feature>
<organism>
    <name type="scientific">Branchiostoma floridae</name>
    <name type="common">Florida lancelet</name>
    <name type="synonym">Amphioxus</name>
    <dbReference type="NCBI Taxonomy" id="7739"/>
    <lineage>
        <taxon>Eukaryota</taxon>
        <taxon>Metazoa</taxon>
        <taxon>Chordata</taxon>
        <taxon>Cephalochordata</taxon>
        <taxon>Leptocardii</taxon>
        <taxon>Amphioxiformes</taxon>
        <taxon>Branchiostomatidae</taxon>
        <taxon>Branchiostoma</taxon>
    </lineage>
</organism>
<feature type="domain" description="C2H2-type" evidence="13">
    <location>
        <begin position="846"/>
        <end position="873"/>
    </location>
</feature>
<feature type="compositionally biased region" description="Polar residues" evidence="11">
    <location>
        <begin position="512"/>
        <end position="521"/>
    </location>
</feature>
<dbReference type="FunFam" id="3.30.160.60:FF:000150">
    <property type="entry name" value="Mds1 and evi1 complex locus protein"/>
    <property type="match status" value="1"/>
</dbReference>
<feature type="region of interest" description="Disordered" evidence="11">
    <location>
        <begin position="639"/>
        <end position="664"/>
    </location>
</feature>
<evidence type="ECO:0000256" key="5">
    <source>
        <dbReference type="ARBA" id="ARBA00022833"/>
    </source>
</evidence>
<evidence type="ECO:0000256" key="8">
    <source>
        <dbReference type="ARBA" id="ARBA00023163"/>
    </source>
</evidence>
<evidence type="ECO:0000256" key="3">
    <source>
        <dbReference type="ARBA" id="ARBA00022737"/>
    </source>
</evidence>
<protein>
    <recommendedName>
        <fullName evidence="13">C2H2-type domain-containing protein</fullName>
    </recommendedName>
</protein>
<keyword evidence="7" id="KW-0238">DNA-binding</keyword>
<comment type="subcellular location">
    <subcellularLocation>
        <location evidence="1">Nucleus</location>
    </subcellularLocation>
</comment>
<keyword evidence="12" id="KW-1133">Transmembrane helix</keyword>
<feature type="domain" description="C2H2-type" evidence="13">
    <location>
        <begin position="789"/>
        <end position="816"/>
    </location>
</feature>
<dbReference type="PANTHER" id="PTHR13146">
    <property type="match status" value="1"/>
</dbReference>
<feature type="transmembrane region" description="Helical" evidence="12">
    <location>
        <begin position="1226"/>
        <end position="1244"/>
    </location>
</feature>
<feature type="region of interest" description="Disordered" evidence="11">
    <location>
        <begin position="1102"/>
        <end position="1134"/>
    </location>
</feature>
<feature type="transmembrane region" description="Helical" evidence="12">
    <location>
        <begin position="1402"/>
        <end position="1421"/>
    </location>
</feature>
<feature type="compositionally biased region" description="Basic and acidic residues" evidence="11">
    <location>
        <begin position="976"/>
        <end position="991"/>
    </location>
</feature>
<dbReference type="FunFam" id="3.30.160.60:FF:000159">
    <property type="entry name" value="Mds1 and evi1 complex locus protein"/>
    <property type="match status" value="1"/>
</dbReference>
<dbReference type="SUPFAM" id="SSF57667">
    <property type="entry name" value="beta-beta-alpha zinc fingers"/>
    <property type="match status" value="5"/>
</dbReference>
<keyword evidence="12" id="KW-0812">Transmembrane</keyword>
<feature type="region of interest" description="Disordered" evidence="11">
    <location>
        <begin position="976"/>
        <end position="1008"/>
    </location>
</feature>
<evidence type="ECO:0000256" key="1">
    <source>
        <dbReference type="ARBA" id="ARBA00004123"/>
    </source>
</evidence>
<dbReference type="InterPro" id="IPR036236">
    <property type="entry name" value="Znf_C2H2_sf"/>
</dbReference>
<dbReference type="FunFam" id="3.30.160.60:FF:000112">
    <property type="entry name" value="Mds1 and evi1 complex locus protein"/>
    <property type="match status" value="1"/>
</dbReference>
<feature type="transmembrane region" description="Helical" evidence="12">
    <location>
        <begin position="1158"/>
        <end position="1176"/>
    </location>
</feature>
<dbReference type="SMART" id="SM00355">
    <property type="entry name" value="ZnF_C2H2"/>
    <property type="match status" value="10"/>
</dbReference>
<feature type="compositionally biased region" description="Low complexity" evidence="11">
    <location>
        <begin position="1108"/>
        <end position="1118"/>
    </location>
</feature>
<feature type="domain" description="C2H2-type" evidence="13">
    <location>
        <begin position="105"/>
        <end position="125"/>
    </location>
</feature>
<evidence type="ECO:0000256" key="4">
    <source>
        <dbReference type="ARBA" id="ARBA00022771"/>
    </source>
</evidence>
<reference evidence="14" key="1">
    <citation type="journal article" date="2008" name="Nature">
        <title>The amphioxus genome and the evolution of the chordate karyotype.</title>
        <authorList>
            <consortium name="US DOE Joint Genome Institute (JGI-PGF)"/>
            <person name="Putnam N.H."/>
            <person name="Butts T."/>
            <person name="Ferrier D.E.K."/>
            <person name="Furlong R.F."/>
            <person name="Hellsten U."/>
            <person name="Kawashima T."/>
            <person name="Robinson-Rechavi M."/>
            <person name="Shoguchi E."/>
            <person name="Terry A."/>
            <person name="Yu J.-K."/>
            <person name="Benito-Gutierrez E.L."/>
            <person name="Dubchak I."/>
            <person name="Garcia-Fernandez J."/>
            <person name="Gibson-Brown J.J."/>
            <person name="Grigoriev I.V."/>
            <person name="Horton A.C."/>
            <person name="de Jong P.J."/>
            <person name="Jurka J."/>
            <person name="Kapitonov V.V."/>
            <person name="Kohara Y."/>
            <person name="Kuroki Y."/>
            <person name="Lindquist E."/>
            <person name="Lucas S."/>
            <person name="Osoegawa K."/>
            <person name="Pennacchio L.A."/>
            <person name="Salamov A.A."/>
            <person name="Satou Y."/>
            <person name="Sauka-Spengler T."/>
            <person name="Schmutz J."/>
            <person name="Shin-I T."/>
            <person name="Toyoda A."/>
            <person name="Bronner-Fraser M."/>
            <person name="Fujiyama A."/>
            <person name="Holland L.Z."/>
            <person name="Holland P.W.H."/>
            <person name="Satoh N."/>
            <person name="Rokhsar D.S."/>
        </authorList>
    </citation>
    <scope>NUCLEOTIDE SEQUENCE [LARGE SCALE GENOMIC DNA]</scope>
    <source>
        <strain evidence="14">S238N-H82</strain>
        <tissue evidence="14">Testes</tissue>
    </source>
</reference>
<feature type="region of interest" description="Disordered" evidence="11">
    <location>
        <begin position="866"/>
        <end position="886"/>
    </location>
</feature>
<dbReference type="Pfam" id="PF00892">
    <property type="entry name" value="EamA"/>
    <property type="match status" value="1"/>
</dbReference>
<accession>C3XYB0</accession>
<feature type="domain" description="C2H2-type" evidence="13">
    <location>
        <begin position="270"/>
        <end position="297"/>
    </location>
</feature>
<feature type="region of interest" description="Disordered" evidence="11">
    <location>
        <begin position="469"/>
        <end position="584"/>
    </location>
</feature>
<dbReference type="InterPro" id="IPR046341">
    <property type="entry name" value="SET_dom_sf"/>
</dbReference>
<dbReference type="PANTHER" id="PTHR13146:SF0">
    <property type="entry name" value="SOLUTE CARRIER FAMILY 35 MEMBER F6"/>
    <property type="match status" value="1"/>
</dbReference>
<keyword evidence="2" id="KW-0479">Metal-binding</keyword>
<dbReference type="FunFam" id="3.30.160.60:FF:000126">
    <property type="entry name" value="Mds1 and evi1 complex locus protein"/>
    <property type="match status" value="1"/>
</dbReference>
<keyword evidence="12" id="KW-0472">Membrane</keyword>
<proteinExistence type="predicted"/>
<keyword evidence="8" id="KW-0804">Transcription</keyword>
<dbReference type="SUPFAM" id="SSF103481">
    <property type="entry name" value="Multidrug resistance efflux transporter EmrE"/>
    <property type="match status" value="1"/>
</dbReference>
<evidence type="ECO:0000256" key="6">
    <source>
        <dbReference type="ARBA" id="ARBA00023015"/>
    </source>
</evidence>
<dbReference type="PROSITE" id="PS00028">
    <property type="entry name" value="ZINC_FINGER_C2H2_1"/>
    <property type="match status" value="8"/>
</dbReference>
<dbReference type="Gene3D" id="3.30.160.60">
    <property type="entry name" value="Classic Zinc Finger"/>
    <property type="match status" value="8"/>
</dbReference>
<feature type="domain" description="C2H2-type" evidence="13">
    <location>
        <begin position="213"/>
        <end position="241"/>
    </location>
</feature>
<dbReference type="FunCoup" id="C3XYB0">
    <property type="interactions" value="116"/>
</dbReference>
<feature type="transmembrane region" description="Helical" evidence="12">
    <location>
        <begin position="1251"/>
        <end position="1272"/>
    </location>
</feature>
<keyword evidence="4 10" id="KW-0863">Zinc-finger</keyword>
<dbReference type="InterPro" id="IPR037185">
    <property type="entry name" value="EmrE-like"/>
</dbReference>
<feature type="domain" description="C2H2-type" evidence="13">
    <location>
        <begin position="155"/>
        <end position="183"/>
    </location>
</feature>
<evidence type="ECO:0000259" key="13">
    <source>
        <dbReference type="PROSITE" id="PS50157"/>
    </source>
</evidence>
<dbReference type="FunFam" id="3.30.160.60:FF:000929">
    <property type="entry name" value="Uncharacterized protein, isoform B"/>
    <property type="match status" value="1"/>
</dbReference>
<feature type="transmembrane region" description="Helical" evidence="12">
    <location>
        <begin position="1324"/>
        <end position="1341"/>
    </location>
</feature>
<dbReference type="FunFam" id="3.30.160.60:FF:000192">
    <property type="entry name" value="Mds1 and evi1 complex locus protein"/>
    <property type="match status" value="1"/>
</dbReference>